<keyword evidence="2" id="KW-0472">Membrane</keyword>
<evidence type="ECO:0000256" key="1">
    <source>
        <dbReference type="SAM" id="MobiDB-lite"/>
    </source>
</evidence>
<dbReference type="InterPro" id="IPR010640">
    <property type="entry name" value="Low_temperature_requirement_A"/>
</dbReference>
<accession>A0A1Y2DIH3</accession>
<feature type="transmembrane region" description="Helical" evidence="2">
    <location>
        <begin position="406"/>
        <end position="429"/>
    </location>
</feature>
<feature type="transmembrane region" description="Helical" evidence="2">
    <location>
        <begin position="229"/>
        <end position="248"/>
    </location>
</feature>
<dbReference type="AlphaFoldDB" id="A0A1Y2DIH3"/>
<feature type="transmembrane region" description="Helical" evidence="2">
    <location>
        <begin position="479"/>
        <end position="497"/>
    </location>
</feature>
<feature type="compositionally biased region" description="Low complexity" evidence="1">
    <location>
        <begin position="26"/>
        <end position="48"/>
    </location>
</feature>
<dbReference type="STRING" id="106004.A0A1Y2DIH3"/>
<dbReference type="OrthoDB" id="191995at2759"/>
<name>A0A1Y2DIH3_9BASI</name>
<reference evidence="3 4" key="1">
    <citation type="submission" date="2016-07" db="EMBL/GenBank/DDBJ databases">
        <title>Pervasive Adenine N6-methylation of Active Genes in Fungi.</title>
        <authorList>
            <consortium name="DOE Joint Genome Institute"/>
            <person name="Mondo S.J."/>
            <person name="Dannebaum R.O."/>
            <person name="Kuo R.C."/>
            <person name="Labutti K."/>
            <person name="Haridas S."/>
            <person name="Kuo A."/>
            <person name="Salamov A."/>
            <person name="Ahrendt S.R."/>
            <person name="Lipzen A."/>
            <person name="Sullivan W."/>
            <person name="Andreopoulos W.B."/>
            <person name="Clum A."/>
            <person name="Lindquist E."/>
            <person name="Daum C."/>
            <person name="Ramamoorthy G.K."/>
            <person name="Gryganskyi A."/>
            <person name="Culley D."/>
            <person name="Magnuson J.K."/>
            <person name="James T.Y."/>
            <person name="O'Malley M.A."/>
            <person name="Stajich J.E."/>
            <person name="Spatafora J.W."/>
            <person name="Visel A."/>
            <person name="Grigoriev I.V."/>
        </authorList>
    </citation>
    <scope>NUCLEOTIDE SEQUENCE [LARGE SCALE GENOMIC DNA]</scope>
    <source>
        <strain evidence="3 4">62-1032</strain>
    </source>
</reference>
<sequence>MISSTEPEKGALLESTTEAGSVPDLTSRPSAATLPSPPSISTTSRPSPIAPTLFDVAHSNTRKDTFKKHVLEHHAPLSWRHLLQRPVVRQWVVDDVLVREKEVREASGFELFLDLVMVAVVSQFAETAGNEDSSWSLFKFGIFFWLAWSVWQDARQYVNVSGNHDVLQRCYIFVLACLLIGFSVNASAVQVNCDFDESEESTYDEGYGEPFLLPGGCWMDPGWLRSARGALAFFLVARLLRIGLLVLYGFWLPRFGKAHLIRAVSMTVGSCMWVILSGVNAPKAFLIVPIAATGIEVAAQYLSTPLLRLTYRASRSRGWKGTSSLLPALNLEHSLERSYLFLILVIGEMVSSSKYEGILNHAGLKPIFWRAVLAIFIAFSLLWLYQEQSASRTFSHAMRRHWFTSTTWQLLHFPLSAALILAAVSVSSFVKYGEAAQKRQWYFGGAMSAIFTSLFLLGILHKPLDRPRSALIPRPFRLLLRLAFAVLSALLPLINNISSVTTLGATSLALLILLVLEMVGQIGSVIDDVKARRAVMVDREEQSDEEKEIGGTKELLARALRVERMDGFEEVENELHPSEMGGYASGIDKSLGELTAMRIALSQRSAYVF</sequence>
<protein>
    <recommendedName>
        <fullName evidence="5">Bacterial low temperature requirement A protein-domain-containing protein</fullName>
    </recommendedName>
</protein>
<dbReference type="InParanoid" id="A0A1Y2DIH3"/>
<keyword evidence="2" id="KW-0812">Transmembrane</keyword>
<dbReference type="PANTHER" id="PTHR36840:SF1">
    <property type="entry name" value="BLL5714 PROTEIN"/>
    <property type="match status" value="1"/>
</dbReference>
<feature type="transmembrane region" description="Helical" evidence="2">
    <location>
        <begin position="441"/>
        <end position="459"/>
    </location>
</feature>
<evidence type="ECO:0008006" key="5">
    <source>
        <dbReference type="Google" id="ProtNLM"/>
    </source>
</evidence>
<proteinExistence type="predicted"/>
<evidence type="ECO:0000313" key="4">
    <source>
        <dbReference type="Proteomes" id="UP000193467"/>
    </source>
</evidence>
<dbReference type="Proteomes" id="UP000193467">
    <property type="component" value="Unassembled WGS sequence"/>
</dbReference>
<gene>
    <name evidence="3" type="ORF">BCR35DRAFT_309352</name>
</gene>
<dbReference type="EMBL" id="MCGR01000077">
    <property type="protein sequence ID" value="ORY59032.1"/>
    <property type="molecule type" value="Genomic_DNA"/>
</dbReference>
<dbReference type="PANTHER" id="PTHR36840">
    <property type="entry name" value="BLL5714 PROTEIN"/>
    <property type="match status" value="1"/>
</dbReference>
<comment type="caution">
    <text evidence="3">The sequence shown here is derived from an EMBL/GenBank/DDBJ whole genome shotgun (WGS) entry which is preliminary data.</text>
</comment>
<feature type="region of interest" description="Disordered" evidence="1">
    <location>
        <begin position="1"/>
        <end position="48"/>
    </location>
</feature>
<feature type="transmembrane region" description="Helical" evidence="2">
    <location>
        <begin position="367"/>
        <end position="385"/>
    </location>
</feature>
<keyword evidence="4" id="KW-1185">Reference proteome</keyword>
<evidence type="ECO:0000313" key="3">
    <source>
        <dbReference type="EMBL" id="ORY59032.1"/>
    </source>
</evidence>
<feature type="transmembrane region" description="Helical" evidence="2">
    <location>
        <begin position="503"/>
        <end position="526"/>
    </location>
</feature>
<feature type="compositionally biased region" description="Basic and acidic residues" evidence="1">
    <location>
        <begin position="1"/>
        <end position="11"/>
    </location>
</feature>
<organism evidence="3 4">
    <name type="scientific">Leucosporidium creatinivorum</name>
    <dbReference type="NCBI Taxonomy" id="106004"/>
    <lineage>
        <taxon>Eukaryota</taxon>
        <taxon>Fungi</taxon>
        <taxon>Dikarya</taxon>
        <taxon>Basidiomycota</taxon>
        <taxon>Pucciniomycotina</taxon>
        <taxon>Microbotryomycetes</taxon>
        <taxon>Leucosporidiales</taxon>
        <taxon>Leucosporidium</taxon>
    </lineage>
</organism>
<feature type="transmembrane region" description="Helical" evidence="2">
    <location>
        <begin position="171"/>
        <end position="191"/>
    </location>
</feature>
<evidence type="ECO:0000256" key="2">
    <source>
        <dbReference type="SAM" id="Phobius"/>
    </source>
</evidence>
<keyword evidence="2" id="KW-1133">Transmembrane helix</keyword>
<dbReference type="Pfam" id="PF06772">
    <property type="entry name" value="LtrA"/>
    <property type="match status" value="1"/>
</dbReference>